<evidence type="ECO:0000313" key="2">
    <source>
        <dbReference type="Proteomes" id="UP000028981"/>
    </source>
</evidence>
<accession>A0A087LQA8</accession>
<reference evidence="1 2" key="1">
    <citation type="submission" date="2014-08" db="EMBL/GenBank/DDBJ databases">
        <authorList>
            <person name="Hassan Y.I."/>
            <person name="Lepp D."/>
            <person name="Zhou T."/>
        </authorList>
    </citation>
    <scope>NUCLEOTIDE SEQUENCE [LARGE SCALE GENOMIC DNA]</scope>
    <source>
        <strain evidence="1 2">IFO13584</strain>
    </source>
</reference>
<organism evidence="1 2">
    <name type="scientific">Devosia riboflavina</name>
    <dbReference type="NCBI Taxonomy" id="46914"/>
    <lineage>
        <taxon>Bacteria</taxon>
        <taxon>Pseudomonadati</taxon>
        <taxon>Pseudomonadota</taxon>
        <taxon>Alphaproteobacteria</taxon>
        <taxon>Hyphomicrobiales</taxon>
        <taxon>Devosiaceae</taxon>
        <taxon>Devosia</taxon>
    </lineage>
</organism>
<dbReference type="AlphaFoldDB" id="A0A087LQA8"/>
<feature type="non-terminal residue" evidence="1">
    <location>
        <position position="1"/>
    </location>
</feature>
<name>A0A087LQA8_9HYPH</name>
<evidence type="ECO:0000313" key="1">
    <source>
        <dbReference type="EMBL" id="KFL26811.1"/>
    </source>
</evidence>
<dbReference type="EMBL" id="JQGC01000069">
    <property type="protein sequence ID" value="KFL26811.1"/>
    <property type="molecule type" value="Genomic_DNA"/>
</dbReference>
<keyword evidence="2" id="KW-1185">Reference proteome</keyword>
<dbReference type="RefSeq" id="WP_035087895.1">
    <property type="nucleotide sequence ID" value="NZ_JQGC01000069.1"/>
</dbReference>
<sequence>INEDGDGGVENVKVMWNDWTRDTGYGTHTDQAQAFAWLSALATRYAPQKVDAVLNAFASNSDVSIEGPAHILRYTYWKGPAIDERLVTITAK</sequence>
<comment type="caution">
    <text evidence="1">The sequence shown here is derived from an EMBL/GenBank/DDBJ whole genome shotgun (WGS) entry which is preliminary data.</text>
</comment>
<dbReference type="Proteomes" id="UP000028981">
    <property type="component" value="Unassembled WGS sequence"/>
</dbReference>
<proteinExistence type="predicted"/>
<gene>
    <name evidence="1" type="ORF">JP75_25485</name>
</gene>
<protein>
    <submittedName>
        <fullName evidence="1">Uncharacterized protein</fullName>
    </submittedName>
</protein>